<evidence type="ECO:0000313" key="2">
    <source>
        <dbReference type="EMBL" id="KAH3844837.1"/>
    </source>
</evidence>
<evidence type="ECO:0000313" key="3">
    <source>
        <dbReference type="Proteomes" id="UP000828390"/>
    </source>
</evidence>
<keyword evidence="3" id="KW-1185">Reference proteome</keyword>
<evidence type="ECO:0000256" key="1">
    <source>
        <dbReference type="SAM" id="MobiDB-lite"/>
    </source>
</evidence>
<comment type="caution">
    <text evidence="2">The sequence shown here is derived from an EMBL/GenBank/DDBJ whole genome shotgun (WGS) entry which is preliminary data.</text>
</comment>
<feature type="compositionally biased region" description="Acidic residues" evidence="1">
    <location>
        <begin position="73"/>
        <end position="83"/>
    </location>
</feature>
<accession>A0A9D4KRM2</accession>
<protein>
    <submittedName>
        <fullName evidence="2">Uncharacterized protein</fullName>
    </submittedName>
</protein>
<sequence>MHIIESIRSNCFQELESLFSEHFGRTPLCTPAHSQELSSDDDNDQVDGAYSAVMENRIGSFVSGQPAESSSDSTDDYGSDDSDAFSQDDSIRRFHESGCGCAKKCHEKFDASQIRTHILDTREMTREEKEMYIKGCLSEGPTNDSTKSGKKRMRIRGKYTFRGQEICAYTFRLLFDIRCSALKSIRQSLNKTGQGPRLHGNTGRKPKHALVLTDVERVVQFICNYAE</sequence>
<reference evidence="2" key="1">
    <citation type="journal article" date="2019" name="bioRxiv">
        <title>The Genome of the Zebra Mussel, Dreissena polymorpha: A Resource for Invasive Species Research.</title>
        <authorList>
            <person name="McCartney M.A."/>
            <person name="Auch B."/>
            <person name="Kono T."/>
            <person name="Mallez S."/>
            <person name="Zhang Y."/>
            <person name="Obille A."/>
            <person name="Becker A."/>
            <person name="Abrahante J.E."/>
            <person name="Garbe J."/>
            <person name="Badalamenti J.P."/>
            <person name="Herman A."/>
            <person name="Mangelson H."/>
            <person name="Liachko I."/>
            <person name="Sullivan S."/>
            <person name="Sone E.D."/>
            <person name="Koren S."/>
            <person name="Silverstein K.A.T."/>
            <person name="Beckman K.B."/>
            <person name="Gohl D.M."/>
        </authorList>
    </citation>
    <scope>NUCLEOTIDE SEQUENCE</scope>
    <source>
        <strain evidence="2">Duluth1</strain>
        <tissue evidence="2">Whole animal</tissue>
    </source>
</reference>
<proteinExistence type="predicted"/>
<feature type="region of interest" description="Disordered" evidence="1">
    <location>
        <begin position="61"/>
        <end position="83"/>
    </location>
</feature>
<dbReference type="AlphaFoldDB" id="A0A9D4KRM2"/>
<name>A0A9D4KRM2_DREPO</name>
<organism evidence="2 3">
    <name type="scientific">Dreissena polymorpha</name>
    <name type="common">Zebra mussel</name>
    <name type="synonym">Mytilus polymorpha</name>
    <dbReference type="NCBI Taxonomy" id="45954"/>
    <lineage>
        <taxon>Eukaryota</taxon>
        <taxon>Metazoa</taxon>
        <taxon>Spiralia</taxon>
        <taxon>Lophotrochozoa</taxon>
        <taxon>Mollusca</taxon>
        <taxon>Bivalvia</taxon>
        <taxon>Autobranchia</taxon>
        <taxon>Heteroconchia</taxon>
        <taxon>Euheterodonta</taxon>
        <taxon>Imparidentia</taxon>
        <taxon>Neoheterodontei</taxon>
        <taxon>Myida</taxon>
        <taxon>Dreissenoidea</taxon>
        <taxon>Dreissenidae</taxon>
        <taxon>Dreissena</taxon>
    </lineage>
</organism>
<reference evidence="2" key="2">
    <citation type="submission" date="2020-11" db="EMBL/GenBank/DDBJ databases">
        <authorList>
            <person name="McCartney M.A."/>
            <person name="Auch B."/>
            <person name="Kono T."/>
            <person name="Mallez S."/>
            <person name="Becker A."/>
            <person name="Gohl D.M."/>
            <person name="Silverstein K.A.T."/>
            <person name="Koren S."/>
            <person name="Bechman K.B."/>
            <person name="Herman A."/>
            <person name="Abrahante J.E."/>
            <person name="Garbe J."/>
        </authorList>
    </citation>
    <scope>NUCLEOTIDE SEQUENCE</scope>
    <source>
        <strain evidence="2">Duluth1</strain>
        <tissue evidence="2">Whole animal</tissue>
    </source>
</reference>
<dbReference type="Proteomes" id="UP000828390">
    <property type="component" value="Unassembled WGS sequence"/>
</dbReference>
<gene>
    <name evidence="2" type="ORF">DPMN_087101</name>
</gene>
<dbReference type="EMBL" id="JAIWYP010000003">
    <property type="protein sequence ID" value="KAH3844837.1"/>
    <property type="molecule type" value="Genomic_DNA"/>
</dbReference>